<keyword evidence="3" id="KW-1185">Reference proteome</keyword>
<dbReference type="Proteomes" id="UP000746503">
    <property type="component" value="Unassembled WGS sequence"/>
</dbReference>
<gene>
    <name evidence="2" type="ORF">HCJ92_10765</name>
</gene>
<keyword evidence="1" id="KW-0472">Membrane</keyword>
<dbReference type="EMBL" id="JAAVJB010000067">
    <property type="protein sequence ID" value="NJP66757.1"/>
    <property type="molecule type" value="Genomic_DNA"/>
</dbReference>
<keyword evidence="1" id="KW-0812">Transmembrane</keyword>
<reference evidence="2 3" key="1">
    <citation type="submission" date="2020-03" db="EMBL/GenBank/DDBJ databases">
        <title>Draft genome of Streptomyces sp. ventii, isolated from the Axial Seamount in the Pacific Ocean, and resequencing of the two type strains Streptomyces lonarensis strain NCL 716 and Streptomyces bohaiensis strain 11A07.</title>
        <authorList>
            <person name="Loughran R.M."/>
            <person name="Pfannmuller K.M."/>
            <person name="Wasson B.J."/>
            <person name="Deadmond M.C."/>
            <person name="Paddock B.E."/>
            <person name="Koyack M.J."/>
            <person name="Gallegos D.A."/>
            <person name="Mitchell E.A."/>
            <person name="Ushijima B."/>
            <person name="Saw J.H."/>
            <person name="Mcphail K.L."/>
            <person name="Videau P."/>
        </authorList>
    </citation>
    <scope>NUCLEOTIDE SEQUENCE [LARGE SCALE GENOMIC DNA]</scope>
    <source>
        <strain evidence="3">5675061</strain>
    </source>
</reference>
<evidence type="ECO:0000313" key="2">
    <source>
        <dbReference type="EMBL" id="NJP66757.1"/>
    </source>
</evidence>
<dbReference type="RefSeq" id="WP_167933280.1">
    <property type="nucleotide sequence ID" value="NZ_JAAVJB010000067.1"/>
</dbReference>
<accession>A0ABX1AHW7</accession>
<protein>
    <submittedName>
        <fullName evidence="2">Uncharacterized protein</fullName>
    </submittedName>
</protein>
<name>A0ABX1AHW7_9ACTN</name>
<feature type="transmembrane region" description="Helical" evidence="1">
    <location>
        <begin position="54"/>
        <end position="73"/>
    </location>
</feature>
<keyword evidence="1" id="KW-1133">Transmembrane helix</keyword>
<evidence type="ECO:0000256" key="1">
    <source>
        <dbReference type="SAM" id="Phobius"/>
    </source>
</evidence>
<proteinExistence type="predicted"/>
<organism evidence="2 3">
    <name type="scientific">Streptomyces spiramenti</name>
    <dbReference type="NCBI Taxonomy" id="2720606"/>
    <lineage>
        <taxon>Bacteria</taxon>
        <taxon>Bacillati</taxon>
        <taxon>Actinomycetota</taxon>
        <taxon>Actinomycetes</taxon>
        <taxon>Kitasatosporales</taxon>
        <taxon>Streptomycetaceae</taxon>
        <taxon>Streptomyces</taxon>
    </lineage>
</organism>
<sequence>MELAVPLLIACVGVALIVFRERLAEANTARWGSRFARIGLGHDRTHKAGRTSQLLVGSIFVLVGLYGTVTFFLP</sequence>
<comment type="caution">
    <text evidence="2">The sequence shown here is derived from an EMBL/GenBank/DDBJ whole genome shotgun (WGS) entry which is preliminary data.</text>
</comment>
<evidence type="ECO:0000313" key="3">
    <source>
        <dbReference type="Proteomes" id="UP000746503"/>
    </source>
</evidence>